<feature type="compositionally biased region" description="Polar residues" evidence="1">
    <location>
        <begin position="220"/>
        <end position="232"/>
    </location>
</feature>
<feature type="compositionally biased region" description="Polar residues" evidence="1">
    <location>
        <begin position="197"/>
        <end position="208"/>
    </location>
</feature>
<feature type="compositionally biased region" description="Low complexity" evidence="1">
    <location>
        <begin position="530"/>
        <end position="551"/>
    </location>
</feature>
<feature type="region of interest" description="Disordered" evidence="1">
    <location>
        <begin position="135"/>
        <end position="278"/>
    </location>
</feature>
<comment type="caution">
    <text evidence="2">The sequence shown here is derived from an EMBL/GenBank/DDBJ whole genome shotgun (WGS) entry which is preliminary data.</text>
</comment>
<feature type="compositionally biased region" description="Low complexity" evidence="1">
    <location>
        <begin position="175"/>
        <end position="187"/>
    </location>
</feature>
<evidence type="ECO:0000313" key="2">
    <source>
        <dbReference type="EMBL" id="KAF6037033.1"/>
    </source>
</evidence>
<gene>
    <name evidence="2" type="ORF">EB796_004650</name>
</gene>
<feature type="compositionally biased region" description="Polar residues" evidence="1">
    <location>
        <begin position="405"/>
        <end position="416"/>
    </location>
</feature>
<dbReference type="EMBL" id="VXIV02000632">
    <property type="protein sequence ID" value="KAF6037033.1"/>
    <property type="molecule type" value="Genomic_DNA"/>
</dbReference>
<evidence type="ECO:0000313" key="3">
    <source>
        <dbReference type="Proteomes" id="UP000593567"/>
    </source>
</evidence>
<feature type="compositionally biased region" description="Polar residues" evidence="1">
    <location>
        <begin position="328"/>
        <end position="343"/>
    </location>
</feature>
<keyword evidence="3" id="KW-1185">Reference proteome</keyword>
<name>A0A7J7KFQ3_BUGNE</name>
<protein>
    <submittedName>
        <fullName evidence="2">Uncharacterized protein</fullName>
    </submittedName>
</protein>
<proteinExistence type="predicted"/>
<organism evidence="2 3">
    <name type="scientific">Bugula neritina</name>
    <name type="common">Brown bryozoan</name>
    <name type="synonym">Sertularia neritina</name>
    <dbReference type="NCBI Taxonomy" id="10212"/>
    <lineage>
        <taxon>Eukaryota</taxon>
        <taxon>Metazoa</taxon>
        <taxon>Spiralia</taxon>
        <taxon>Lophotrochozoa</taxon>
        <taxon>Bryozoa</taxon>
        <taxon>Gymnolaemata</taxon>
        <taxon>Cheilostomatida</taxon>
        <taxon>Flustrina</taxon>
        <taxon>Buguloidea</taxon>
        <taxon>Bugulidae</taxon>
        <taxon>Bugula</taxon>
    </lineage>
</organism>
<feature type="region of interest" description="Disordered" evidence="1">
    <location>
        <begin position="370"/>
        <end position="601"/>
    </location>
</feature>
<feature type="compositionally biased region" description="Acidic residues" evidence="1">
    <location>
        <begin position="592"/>
        <end position="601"/>
    </location>
</feature>
<sequence length="601" mass="66228">MIMEDLQMKLISSEQRRIHLNQELQQFMSQSNKRDRLREIQMRSQVESLKLQRQARLQRNQAIRKQMEEFNLSLTVVSAKTQALRNLKNEYEEYIERLYPHWKEQVLAHAAAEKAKSDRLAGMKRDVVNELAVPYLSGPSEDNTSCDRREQFYSQSNSQRPPSNGFTSSTQVDGPSSHKTPSPSSSSHLRAAHESVPSFTLPNRSSTPEFYRPDVARHGMSTSMQSINSEKSVTFDERTFKSSRRSPDILLDYSPNASKANRKESRPYRHSPSPSELIRMSMTSSNSSLVDTSTVKLVDQPAEQQVSVELHPMSSKPPKPPQGPTTPRLSPSAENMPVTESTRAVENRCQVVIPSPENFAVDIDSVDQSASNPLQDVSSIPAVSPKEEQTASVRGPSHNEKHSPEINQTRSSLNSTETEEQPPAADPTETLEFKHFISGTRDGESQDLSDEGSEDSMDAIEGQYRQLVLNKTNTMPVGHNLPSIIPDANPSPDEQSSGDEDSLDAPMGYTPSFASAVKPSYTGSLNTQSAATAKTDGAASATATISGTGDSKNSSGSRKAALRRTESDIDSDSDTPNVLSNTSNRKPAANSDVEDDFDFYG</sequence>
<dbReference type="AlphaFoldDB" id="A0A7J7KFQ3"/>
<feature type="compositionally biased region" description="Polar residues" evidence="1">
    <location>
        <begin position="574"/>
        <end position="585"/>
    </location>
</feature>
<reference evidence="2" key="1">
    <citation type="submission" date="2020-06" db="EMBL/GenBank/DDBJ databases">
        <title>Draft genome of Bugula neritina, a colonial animal packing powerful symbionts and potential medicines.</title>
        <authorList>
            <person name="Rayko M."/>
        </authorList>
    </citation>
    <scope>NUCLEOTIDE SEQUENCE [LARGE SCALE GENOMIC DNA]</scope>
    <source>
        <strain evidence="2">Kwan_BN1</strain>
    </source>
</reference>
<feature type="compositionally biased region" description="Pro residues" evidence="1">
    <location>
        <begin position="315"/>
        <end position="324"/>
    </location>
</feature>
<feature type="region of interest" description="Disordered" evidence="1">
    <location>
        <begin position="308"/>
        <end position="343"/>
    </location>
</feature>
<feature type="compositionally biased region" description="Polar residues" evidence="1">
    <location>
        <begin position="152"/>
        <end position="174"/>
    </location>
</feature>
<dbReference type="OrthoDB" id="8015657at2759"/>
<evidence type="ECO:0000256" key="1">
    <source>
        <dbReference type="SAM" id="MobiDB-lite"/>
    </source>
</evidence>
<dbReference type="Proteomes" id="UP000593567">
    <property type="component" value="Unassembled WGS sequence"/>
</dbReference>
<feature type="compositionally biased region" description="Acidic residues" evidence="1">
    <location>
        <begin position="445"/>
        <end position="458"/>
    </location>
</feature>
<accession>A0A7J7KFQ3</accession>